<sequence length="91" mass="10543">MQNEEIRKQISGLRDELKGAIDQANIKAKFVSWNVRGLNHPVKRKVLKIDELPLTNNRFLNLLKWKTQPCCAGEMPPMVSLDWVELMKKSL</sequence>
<evidence type="ECO:0000313" key="1">
    <source>
        <dbReference type="EMBL" id="KAK2852933.1"/>
    </source>
</evidence>
<dbReference type="AlphaFoldDB" id="A0AA88N6P1"/>
<reference evidence="1" key="1">
    <citation type="submission" date="2023-08" db="EMBL/GenBank/DDBJ databases">
        <title>Pelteobagrus vachellii genome.</title>
        <authorList>
            <person name="Liu H."/>
        </authorList>
    </citation>
    <scope>NUCLEOTIDE SEQUENCE</scope>
    <source>
        <strain evidence="1">PRFRI_2022a</strain>
        <tissue evidence="1">Muscle</tissue>
    </source>
</reference>
<dbReference type="EMBL" id="JAVHJS010000007">
    <property type="protein sequence ID" value="KAK2852933.1"/>
    <property type="molecule type" value="Genomic_DNA"/>
</dbReference>
<comment type="caution">
    <text evidence="1">The sequence shown here is derived from an EMBL/GenBank/DDBJ whole genome shotgun (WGS) entry which is preliminary data.</text>
</comment>
<keyword evidence="2" id="KW-1185">Reference proteome</keyword>
<gene>
    <name evidence="1" type="ORF">Q7C36_008134</name>
</gene>
<proteinExistence type="predicted"/>
<accession>A0AA88N6P1</accession>
<protein>
    <submittedName>
        <fullName evidence="1">Uncharacterized protein</fullName>
    </submittedName>
</protein>
<name>A0AA88N6P1_TACVA</name>
<evidence type="ECO:0000313" key="2">
    <source>
        <dbReference type="Proteomes" id="UP001187315"/>
    </source>
</evidence>
<organism evidence="1 2">
    <name type="scientific">Tachysurus vachellii</name>
    <name type="common">Darkbarbel catfish</name>
    <name type="synonym">Pelteobagrus vachellii</name>
    <dbReference type="NCBI Taxonomy" id="175792"/>
    <lineage>
        <taxon>Eukaryota</taxon>
        <taxon>Metazoa</taxon>
        <taxon>Chordata</taxon>
        <taxon>Craniata</taxon>
        <taxon>Vertebrata</taxon>
        <taxon>Euteleostomi</taxon>
        <taxon>Actinopterygii</taxon>
        <taxon>Neopterygii</taxon>
        <taxon>Teleostei</taxon>
        <taxon>Ostariophysi</taxon>
        <taxon>Siluriformes</taxon>
        <taxon>Bagridae</taxon>
        <taxon>Tachysurus</taxon>
    </lineage>
</organism>
<dbReference type="Proteomes" id="UP001187315">
    <property type="component" value="Unassembled WGS sequence"/>
</dbReference>